<dbReference type="InterPro" id="IPR043519">
    <property type="entry name" value="NT_sf"/>
</dbReference>
<dbReference type="EMBL" id="AXNT01000041">
    <property type="protein sequence ID" value="KGM02619.1"/>
    <property type="molecule type" value="Genomic_DNA"/>
</dbReference>
<accession>A0A0A0B9W3</accession>
<dbReference type="OrthoDB" id="9799092at2"/>
<protein>
    <recommendedName>
        <fullName evidence="3">GrpB family protein</fullName>
    </recommendedName>
</protein>
<dbReference type="InterPro" id="IPR007344">
    <property type="entry name" value="GrpB/CoaE"/>
</dbReference>
<keyword evidence="2" id="KW-1185">Reference proteome</keyword>
<dbReference type="Proteomes" id="UP000029833">
    <property type="component" value="Unassembled WGS sequence"/>
</dbReference>
<evidence type="ECO:0008006" key="3">
    <source>
        <dbReference type="Google" id="ProtNLM"/>
    </source>
</evidence>
<proteinExistence type="predicted"/>
<sequence>MVSAADIVRHYPDDPDGIEWVAPQPPRPITVTAHDPAWAAAYAGLAARVRRALGDGVLALDHVGSTSVPGLDAKPIIDLDLTVADSTDEPAYRAALEAEGFTLSLRERAWHEHRVFAHAEPRAHLHVWSPDCPEVVRHRLFRDWLREHREDRAAYAAAKHAAVDRLTAAGGGSGMDYNALKAPVVHDILDRVFRAHGLL</sequence>
<evidence type="ECO:0000313" key="2">
    <source>
        <dbReference type="Proteomes" id="UP000029833"/>
    </source>
</evidence>
<comment type="caution">
    <text evidence="1">The sequence shown here is derived from an EMBL/GenBank/DDBJ whole genome shotgun (WGS) entry which is preliminary data.</text>
</comment>
<evidence type="ECO:0000313" key="1">
    <source>
        <dbReference type="EMBL" id="KGM02619.1"/>
    </source>
</evidence>
<organism evidence="1 2">
    <name type="scientific">Cellulomonas cellasea DSM 20118</name>
    <dbReference type="NCBI Taxonomy" id="1408250"/>
    <lineage>
        <taxon>Bacteria</taxon>
        <taxon>Bacillati</taxon>
        <taxon>Actinomycetota</taxon>
        <taxon>Actinomycetes</taxon>
        <taxon>Micrococcales</taxon>
        <taxon>Cellulomonadaceae</taxon>
        <taxon>Cellulomonas</taxon>
    </lineage>
</organism>
<dbReference type="Pfam" id="PF04229">
    <property type="entry name" value="GrpB"/>
    <property type="match status" value="1"/>
</dbReference>
<gene>
    <name evidence="1" type="ORF">Q760_12490</name>
</gene>
<dbReference type="AlphaFoldDB" id="A0A0A0B9W3"/>
<name>A0A0A0B9W3_9CELL</name>
<dbReference type="PANTHER" id="PTHR34822:SF1">
    <property type="entry name" value="GRPB FAMILY PROTEIN"/>
    <property type="match status" value="1"/>
</dbReference>
<dbReference type="STRING" id="1408250.Q760_12490"/>
<dbReference type="PANTHER" id="PTHR34822">
    <property type="entry name" value="GRPB DOMAIN PROTEIN (AFU_ORTHOLOGUE AFUA_1G01530)"/>
    <property type="match status" value="1"/>
</dbReference>
<dbReference type="SUPFAM" id="SSF81301">
    <property type="entry name" value="Nucleotidyltransferase"/>
    <property type="match status" value="1"/>
</dbReference>
<reference evidence="1 2" key="1">
    <citation type="submission" date="2013-10" db="EMBL/GenBank/DDBJ databases">
        <authorList>
            <person name="Wang G."/>
            <person name="Zhuang W."/>
        </authorList>
    </citation>
    <scope>NUCLEOTIDE SEQUENCE [LARGE SCALE GENOMIC DNA]</scope>
    <source>
        <strain evidence="1 2">DSM 20118</strain>
    </source>
</reference>
<dbReference type="Gene3D" id="3.30.460.10">
    <property type="entry name" value="Beta Polymerase, domain 2"/>
    <property type="match status" value="1"/>
</dbReference>
<dbReference type="RefSeq" id="WP_034628236.1">
    <property type="nucleotide sequence ID" value="NZ_AXNT01000041.1"/>
</dbReference>